<dbReference type="OrthoDB" id="28092at2759"/>
<reference evidence="16" key="2">
    <citation type="journal article" date="2018" name="Nat. Commun.">
        <title>Extreme sensitivity to ultraviolet light in the fungal pathogen causing white-nose syndrome of bats.</title>
        <authorList>
            <person name="Palmer J.M."/>
            <person name="Drees K.P."/>
            <person name="Foster J.T."/>
            <person name="Lindner D.L."/>
        </authorList>
    </citation>
    <scope>NUCLEOTIDE SEQUENCE [LARGE SCALE GENOMIC DNA]</scope>
    <source>
        <strain evidence="16">UAMH 10579</strain>
    </source>
</reference>
<dbReference type="Gene3D" id="2.130.10.10">
    <property type="entry name" value="YVTN repeat-like/Quinoprotein amine dehydrogenase"/>
    <property type="match status" value="1"/>
</dbReference>
<feature type="transmembrane region" description="Helical" evidence="11">
    <location>
        <begin position="956"/>
        <end position="976"/>
    </location>
</feature>
<dbReference type="Pfam" id="PF07774">
    <property type="entry name" value="EMC1_C"/>
    <property type="match status" value="1"/>
</dbReference>
<dbReference type="STRING" id="342668.A0A1B8GC66"/>
<dbReference type="GO" id="GO:0072546">
    <property type="term" value="C:EMC complex"/>
    <property type="evidence" value="ECO:0007669"/>
    <property type="project" value="InterPro"/>
</dbReference>
<evidence type="ECO:0000256" key="2">
    <source>
        <dbReference type="ARBA" id="ARBA00007904"/>
    </source>
</evidence>
<evidence type="ECO:0000259" key="14">
    <source>
        <dbReference type="Pfam" id="PF25293"/>
    </source>
</evidence>
<comment type="similarity">
    <text evidence="2">Belongs to the EMC1 family.</text>
</comment>
<evidence type="ECO:0000313" key="16">
    <source>
        <dbReference type="Proteomes" id="UP000091956"/>
    </source>
</evidence>
<dbReference type="PANTHER" id="PTHR21573:SF0">
    <property type="entry name" value="ER MEMBRANE PROTEIN COMPLEX SUBUNIT 1"/>
    <property type="match status" value="1"/>
</dbReference>
<feature type="domain" description="ER membrane protein complex subunit 1 C-terminal" evidence="13">
    <location>
        <begin position="751"/>
        <end position="985"/>
    </location>
</feature>
<dbReference type="RefSeq" id="XP_018127110.1">
    <property type="nucleotide sequence ID" value="XM_018278218.2"/>
</dbReference>
<evidence type="ECO:0000256" key="10">
    <source>
        <dbReference type="ARBA" id="ARBA00023180"/>
    </source>
</evidence>
<dbReference type="InterPro" id="IPR015943">
    <property type="entry name" value="WD40/YVTN_repeat-like_dom_sf"/>
</dbReference>
<dbReference type="GO" id="GO:0034975">
    <property type="term" value="P:protein folding in endoplasmic reticulum"/>
    <property type="evidence" value="ECO:0007669"/>
    <property type="project" value="TreeGrafter"/>
</dbReference>
<dbReference type="GeneID" id="28842185"/>
<keyword evidence="6 12" id="KW-0732">Signal</keyword>
<gene>
    <name evidence="15" type="ORF">VE01_08799</name>
</gene>
<keyword evidence="8 11" id="KW-1133">Transmembrane helix</keyword>
<evidence type="ECO:0000256" key="8">
    <source>
        <dbReference type="ARBA" id="ARBA00022989"/>
    </source>
</evidence>
<dbReference type="Pfam" id="PF25293">
    <property type="entry name" value="Beta-prop_EMC1_N"/>
    <property type="match status" value="1"/>
</dbReference>
<keyword evidence="5 11" id="KW-0812">Transmembrane</keyword>
<dbReference type="AlphaFoldDB" id="A0A1B8GC66"/>
<sequence length="988" mass="105666">MRASSPLVLLSLALSLLPPTTAVFADEAYTTDFHHALLGLPLPSTTFFHRPHADPKSASLLYTLSDLGVLGAVNPGTGALVWRQFLAAKANRTNEFEAGGRVDGYLRGVEGEKRVLSALGGYVNSWDAVTGREVWGNEFVGKARDVEVLGTEGEEKDALVLFEGVKGGVVRRLDGNTGAVKWEVEGEKGAVPVQVSTDTKSVFVISLHGAWGGYNIKVTSLDPVTGKKVNEHTLASKVDVHTREDVLFVGANVAAPIVAWADRDLKTLKVNILGTQAVHSLSLSKTPEELTKVVIHAPHLIQSKPHFLVHSQTATSHWADVYHVDIAAATVNEGYHLPKLAGPGSFATSSRDANVFFTRITDDEVTILSSNSHGVLQKFPLASEPGAGRASYGVAEVVSKTADTYAVRSAVLTTNQNWIMIRNGVPDWARAEGLSGSVAAAFAEIPEEESLAEALDVEAHSNPLQAYFHRLARHVTELQYLPGHLQQLPKRILASLLPGDANPVSTSLLARDGFGFRKLVIVATERGRVYCLDTAARGAVVWSHQAFEIPAGEKWDVKGIYVDNQNGVTNIMGSGGECIIIMTISGATVDISPPIEPSHIQSTALVDSPWGKWLLPIGPGGLSPPIPKDYAPKDSLVVRGANGEVNGVQFTLKGDNAISTVTWTFKPVAGEKIISVNARPPHDPVASIGRALADRSVLYKYLNPNIILISTVAEAKSTASFYLLDSISGTLLYSTTHANVDTAQPITATLSENWFAYSFFASPSASTSESALPEAQGYQLLIAELYESELANDRGPLGSAANFSSLHPAESPEGFTLPHVISQAYIIPEPITHMTVTQTRQGITSRQILATLPRSNSIIGLPRNLLDARRPIDISSKAAAAAAAEEGLMVYIPQLDFDPRGVLTHQREVVGVRGVIVAPALLESTSVVFAYGVDVFGTRIMPSLSFDVLGAGFNKVALVSTVVGLAVGVGFVAPMVRRKQIDLRWLSS</sequence>
<evidence type="ECO:0000256" key="3">
    <source>
        <dbReference type="ARBA" id="ARBA00011276"/>
    </source>
</evidence>
<keyword evidence="7" id="KW-0256">Endoplasmic reticulum</keyword>
<reference evidence="15 16" key="1">
    <citation type="submission" date="2016-03" db="EMBL/GenBank/DDBJ databases">
        <title>Comparative genomics of Pseudogymnoascus destructans, the fungus causing white-nose syndrome of bats.</title>
        <authorList>
            <person name="Palmer J.M."/>
            <person name="Drees K.P."/>
            <person name="Foster J.T."/>
            <person name="Lindner D.L."/>
        </authorList>
    </citation>
    <scope>NUCLEOTIDE SEQUENCE [LARGE SCALE GENOMIC DNA]</scope>
    <source>
        <strain evidence="15 16">UAMH 10579</strain>
    </source>
</reference>
<name>A0A1B8GC66_9PEZI</name>
<proteinExistence type="inferred from homology"/>
<comment type="subcellular location">
    <subcellularLocation>
        <location evidence="1">Endoplasmic reticulum membrane</location>
        <topology evidence="1">Single-pass type I membrane protein</topology>
    </subcellularLocation>
</comment>
<evidence type="ECO:0000256" key="9">
    <source>
        <dbReference type="ARBA" id="ARBA00023136"/>
    </source>
</evidence>
<evidence type="ECO:0000313" key="15">
    <source>
        <dbReference type="EMBL" id="OBT93377.1"/>
    </source>
</evidence>
<comment type="subunit">
    <text evidence="3">Component of the ER membrane protein complex (EMC).</text>
</comment>
<evidence type="ECO:0000256" key="4">
    <source>
        <dbReference type="ARBA" id="ARBA00020824"/>
    </source>
</evidence>
<dbReference type="Proteomes" id="UP000091956">
    <property type="component" value="Unassembled WGS sequence"/>
</dbReference>
<accession>A0A1B8GC66</accession>
<evidence type="ECO:0000256" key="11">
    <source>
        <dbReference type="SAM" id="Phobius"/>
    </source>
</evidence>
<evidence type="ECO:0000256" key="7">
    <source>
        <dbReference type="ARBA" id="ARBA00022824"/>
    </source>
</evidence>
<dbReference type="InterPro" id="IPR058545">
    <property type="entry name" value="Beta-prop_EMC1_1st"/>
</dbReference>
<protein>
    <recommendedName>
        <fullName evidence="4">ER membrane protein complex subunit 1</fullName>
    </recommendedName>
</protein>
<dbReference type="PANTHER" id="PTHR21573">
    <property type="entry name" value="ER MEMBRANE PROTEIN COMPLEX SUBUNIT 1"/>
    <property type="match status" value="1"/>
</dbReference>
<feature type="chain" id="PRO_5008608415" description="ER membrane protein complex subunit 1" evidence="12">
    <location>
        <begin position="23"/>
        <end position="988"/>
    </location>
</feature>
<dbReference type="EMBL" id="KV460254">
    <property type="protein sequence ID" value="OBT93377.1"/>
    <property type="molecule type" value="Genomic_DNA"/>
</dbReference>
<keyword evidence="10" id="KW-0325">Glycoprotein</keyword>
<dbReference type="SUPFAM" id="SSF50998">
    <property type="entry name" value="Quinoprotein alcohol dehydrogenase-like"/>
    <property type="match status" value="1"/>
</dbReference>
<keyword evidence="16" id="KW-1185">Reference proteome</keyword>
<evidence type="ECO:0000256" key="5">
    <source>
        <dbReference type="ARBA" id="ARBA00022692"/>
    </source>
</evidence>
<dbReference type="InterPro" id="IPR026895">
    <property type="entry name" value="EMC1"/>
</dbReference>
<evidence type="ECO:0000259" key="13">
    <source>
        <dbReference type="Pfam" id="PF07774"/>
    </source>
</evidence>
<evidence type="ECO:0000256" key="1">
    <source>
        <dbReference type="ARBA" id="ARBA00004115"/>
    </source>
</evidence>
<dbReference type="InterPro" id="IPR011678">
    <property type="entry name" value="EMC1_C"/>
</dbReference>
<feature type="signal peptide" evidence="12">
    <location>
        <begin position="1"/>
        <end position="22"/>
    </location>
</feature>
<organism evidence="15 16">
    <name type="scientific">Pseudogymnoascus verrucosus</name>
    <dbReference type="NCBI Taxonomy" id="342668"/>
    <lineage>
        <taxon>Eukaryota</taxon>
        <taxon>Fungi</taxon>
        <taxon>Dikarya</taxon>
        <taxon>Ascomycota</taxon>
        <taxon>Pezizomycotina</taxon>
        <taxon>Leotiomycetes</taxon>
        <taxon>Thelebolales</taxon>
        <taxon>Thelebolaceae</taxon>
        <taxon>Pseudogymnoascus</taxon>
    </lineage>
</organism>
<evidence type="ECO:0000256" key="12">
    <source>
        <dbReference type="SAM" id="SignalP"/>
    </source>
</evidence>
<dbReference type="InterPro" id="IPR011047">
    <property type="entry name" value="Quinoprotein_ADH-like_sf"/>
</dbReference>
<keyword evidence="9 11" id="KW-0472">Membrane</keyword>
<feature type="domain" description="EMC1 first beta-propeller" evidence="14">
    <location>
        <begin position="22"/>
        <end position="432"/>
    </location>
</feature>
<evidence type="ECO:0000256" key="6">
    <source>
        <dbReference type="ARBA" id="ARBA00022729"/>
    </source>
</evidence>